<feature type="repeat" description="TPR" evidence="3">
    <location>
        <begin position="424"/>
        <end position="457"/>
    </location>
</feature>
<dbReference type="PRINTS" id="PR00834">
    <property type="entry name" value="PROTEASES2C"/>
</dbReference>
<dbReference type="AlphaFoldDB" id="C7RR91"/>
<dbReference type="PROSITE" id="PS50005">
    <property type="entry name" value="TPR"/>
    <property type="match status" value="6"/>
</dbReference>
<sequence length="784" mass="82863" precursor="true">MRAIGRFVSLAWLLLAATSAHADQAQDLLARVRAQVVTVAALNSRAQVDSEGSGVVVHAGRVVTNCHVVAEAHSLRLTLADGRQLVATRLREDPVRDLCLLEVRELTVAGVARRALADVGQGEAVFAVGNPLGLGLAVSAGVVSAIDRRGAEPRIITSAAVSPGSSGGGLFDGAGRLLGITSSVLELGQNVSVAIPADAIARLERDGHPPVMPLPVTPEPDWLAVAEELRLRADWSGLLAHAERWQQVYPTSADALASAGLAEGNLGRLAAARERLVRGAAAAPWHALTSGYLARTYLALGDYAAAEAEARRATRLQPSGGYYWGLLGDALRGLARPDEAASAYATALRFSPGQASVWEGWADLAAAAGQGDEAAERYRVAVRLAPNADGLRRKLAQALVLRGEGAAAGRELAAVKDSGKADDAKAWNNVGTGEEKAGRYREAEQAYRKALAIDPRLPEAWHNLGLVLRRSGRDDEAAKAFETAIELNPRATGATIMLAELRQRAGRTAEAAELAARACEAADAQVAACRLLGSIASERREWERAENAYARATQLDGKLADDWVALGQARVQRGKAAEAAEALQRALAINPSQGTAYQALSALHGRRGDYTKALEYGERATQLEPTDYQAWSNKGYSLLKLQRPGEAVPAFETALRLKPDFANAWINLGEAKIAQRQMGEAIAALRKALELSPGASDARLYLTSAYIGAGQFALAREQATLLAEKVPQVPQVWYLMAVANAGLGDREAAIAAHARLKSLNPAAASELRARLAALPGSKAMPLPE</sequence>
<dbReference type="eggNOG" id="COG0457">
    <property type="taxonomic scope" value="Bacteria"/>
</dbReference>
<dbReference type="Pfam" id="PF13424">
    <property type="entry name" value="TPR_12"/>
    <property type="match status" value="1"/>
</dbReference>
<dbReference type="OrthoDB" id="8559002at2"/>
<evidence type="ECO:0000256" key="2">
    <source>
        <dbReference type="ARBA" id="ARBA00022803"/>
    </source>
</evidence>
<name>C7RR91_ACCRE</name>
<dbReference type="InterPro" id="IPR009003">
    <property type="entry name" value="Peptidase_S1_PA"/>
</dbReference>
<dbReference type="KEGG" id="app:CAP2UW1_2484"/>
<dbReference type="PANTHER" id="PTHR44227">
    <property type="match status" value="1"/>
</dbReference>
<dbReference type="InterPro" id="IPR019734">
    <property type="entry name" value="TPR_rpt"/>
</dbReference>
<feature type="domain" description="Cytochrome c-type biogenesis protein H TPR" evidence="5">
    <location>
        <begin position="652"/>
        <end position="763"/>
    </location>
</feature>
<keyword evidence="1" id="KW-0677">Repeat</keyword>
<evidence type="ECO:0000256" key="4">
    <source>
        <dbReference type="SAM" id="SignalP"/>
    </source>
</evidence>
<feature type="chain" id="PRO_5002983768" evidence="4">
    <location>
        <begin position="23"/>
        <end position="784"/>
    </location>
</feature>
<dbReference type="SMART" id="SM00028">
    <property type="entry name" value="TPR"/>
    <property type="match status" value="11"/>
</dbReference>
<keyword evidence="2 3" id="KW-0802">TPR repeat</keyword>
<feature type="repeat" description="TPR" evidence="3">
    <location>
        <begin position="560"/>
        <end position="593"/>
    </location>
</feature>
<dbReference type="EMBL" id="CP001715">
    <property type="protein sequence ID" value="ACV35772.1"/>
    <property type="molecule type" value="Genomic_DNA"/>
</dbReference>
<dbReference type="HOGENOM" id="CLU_355562_0_0_4"/>
<feature type="repeat" description="TPR" evidence="3">
    <location>
        <begin position="662"/>
        <end position="695"/>
    </location>
</feature>
<dbReference type="SUPFAM" id="SSF81901">
    <property type="entry name" value="HCP-like"/>
    <property type="match status" value="1"/>
</dbReference>
<dbReference type="PROSITE" id="PS50293">
    <property type="entry name" value="TPR_REGION"/>
    <property type="match status" value="3"/>
</dbReference>
<feature type="repeat" description="TPR" evidence="3">
    <location>
        <begin position="458"/>
        <end position="491"/>
    </location>
</feature>
<dbReference type="SUPFAM" id="SSF50494">
    <property type="entry name" value="Trypsin-like serine proteases"/>
    <property type="match status" value="1"/>
</dbReference>
<feature type="repeat" description="TPR" evidence="3">
    <location>
        <begin position="628"/>
        <end position="661"/>
    </location>
</feature>
<dbReference type="PANTHER" id="PTHR44227:SF3">
    <property type="entry name" value="PROTEIN O-MANNOSYL-TRANSFERASE TMTC4"/>
    <property type="match status" value="1"/>
</dbReference>
<dbReference type="Gene3D" id="2.40.10.120">
    <property type="match status" value="1"/>
</dbReference>
<feature type="repeat" description="TPR" evidence="3">
    <location>
        <begin position="594"/>
        <end position="627"/>
    </location>
</feature>
<evidence type="ECO:0000313" key="6">
    <source>
        <dbReference type="EMBL" id="ACV35772.1"/>
    </source>
</evidence>
<proteinExistence type="predicted"/>
<dbReference type="Pfam" id="PF13365">
    <property type="entry name" value="Trypsin_2"/>
    <property type="match status" value="1"/>
</dbReference>
<reference evidence="6" key="2">
    <citation type="submission" date="2009-09" db="EMBL/GenBank/DDBJ databases">
        <title>Complete sequence of chromosome of Candidatus Accumulibacter phosphatis clade IIA str. UW-1.</title>
        <authorList>
            <consortium name="US DOE Joint Genome Institute"/>
            <person name="Martin H.G."/>
            <person name="Ivanova N."/>
            <person name="Kunin V."/>
            <person name="Warnecke F."/>
            <person name="Barry K."/>
            <person name="He S."/>
            <person name="Salamov A."/>
            <person name="Szeto E."/>
            <person name="Dalin E."/>
            <person name="Pangilinan J.L."/>
            <person name="Lapidus A."/>
            <person name="Lowry S."/>
            <person name="Kyrpides N.C."/>
            <person name="McMahon K.D."/>
            <person name="Hugenholtz P."/>
        </authorList>
    </citation>
    <scope>NUCLEOTIDE SEQUENCE [LARGE SCALE GENOMIC DNA]</scope>
    <source>
        <strain evidence="6">UW-1</strain>
    </source>
</reference>
<dbReference type="STRING" id="522306.CAP2UW1_2484"/>
<dbReference type="eggNOG" id="COG0265">
    <property type="taxonomic scope" value="Bacteria"/>
</dbReference>
<dbReference type="Gene3D" id="1.25.40.10">
    <property type="entry name" value="Tetratricopeptide repeat domain"/>
    <property type="match status" value="4"/>
</dbReference>
<evidence type="ECO:0000256" key="3">
    <source>
        <dbReference type="PROSITE-ProRule" id="PRU00339"/>
    </source>
</evidence>
<dbReference type="SUPFAM" id="SSF48452">
    <property type="entry name" value="TPR-like"/>
    <property type="match status" value="2"/>
</dbReference>
<keyword evidence="4" id="KW-0732">Signal</keyword>
<dbReference type="InterPro" id="IPR052346">
    <property type="entry name" value="O-mannosyl-transferase_TMTC"/>
</dbReference>
<dbReference type="InterPro" id="IPR001940">
    <property type="entry name" value="Peptidase_S1C"/>
</dbReference>
<dbReference type="Pfam" id="PF13432">
    <property type="entry name" value="TPR_16"/>
    <property type="match status" value="2"/>
</dbReference>
<evidence type="ECO:0000259" key="5">
    <source>
        <dbReference type="Pfam" id="PF23914"/>
    </source>
</evidence>
<dbReference type="GO" id="GO:0006508">
    <property type="term" value="P:proteolysis"/>
    <property type="evidence" value="ECO:0007669"/>
    <property type="project" value="InterPro"/>
</dbReference>
<accession>C7RR91</accession>
<dbReference type="InterPro" id="IPR011990">
    <property type="entry name" value="TPR-like_helical_dom_sf"/>
</dbReference>
<reference evidence="6" key="1">
    <citation type="submission" date="2009-08" db="EMBL/GenBank/DDBJ databases">
        <authorList>
            <consortium name="US DOE Joint Genome Institute"/>
            <person name="Lucas S."/>
            <person name="Copeland A."/>
            <person name="Lapidus A."/>
            <person name="Glavina del Rio T."/>
            <person name="Dalin E."/>
            <person name="Tice H."/>
            <person name="Bruce D."/>
            <person name="Barry K."/>
            <person name="Pitluck S."/>
            <person name="Lowry S."/>
            <person name="Larimer F."/>
            <person name="Land M."/>
            <person name="Hauser L."/>
            <person name="Kyrpides N."/>
            <person name="Ivanova N."/>
            <person name="McMahon K.D."/>
            <person name="Hugenholtz P."/>
        </authorList>
    </citation>
    <scope>NUCLEOTIDE SEQUENCE</scope>
    <source>
        <strain evidence="6">UW-1</strain>
    </source>
</reference>
<dbReference type="InterPro" id="IPR056413">
    <property type="entry name" value="TPR_CcmH_CycH"/>
</dbReference>
<organism evidence="6">
    <name type="scientific">Accumulibacter regalis</name>
    <dbReference type="NCBI Taxonomy" id="522306"/>
    <lineage>
        <taxon>Bacteria</taxon>
        <taxon>Pseudomonadati</taxon>
        <taxon>Pseudomonadota</taxon>
        <taxon>Betaproteobacteria</taxon>
        <taxon>Candidatus Accumulibacter</taxon>
    </lineage>
</organism>
<gene>
    <name evidence="6" type="ordered locus">CAP2UW1_2484</name>
</gene>
<evidence type="ECO:0000256" key="1">
    <source>
        <dbReference type="ARBA" id="ARBA00022737"/>
    </source>
</evidence>
<protein>
    <submittedName>
        <fullName evidence="6">Tetratricopeptide TPR_2 repeat protein</fullName>
    </submittedName>
</protein>
<feature type="signal peptide" evidence="4">
    <location>
        <begin position="1"/>
        <end position="22"/>
    </location>
</feature>
<dbReference type="Pfam" id="PF23914">
    <property type="entry name" value="TPR_CcmH_CycH"/>
    <property type="match status" value="1"/>
</dbReference>
<dbReference type="GO" id="GO:0004252">
    <property type="term" value="F:serine-type endopeptidase activity"/>
    <property type="evidence" value="ECO:0007669"/>
    <property type="project" value="InterPro"/>
</dbReference>